<sequence length="167" mass="18680">MTRPARSRSAGDGLRRIADSLGFALLWCWILVSVLVVPTIVGFWWIGVLLFVLGLIVCWQAAEASRDPVYTIGTKRDVRTGQVDTAGVDCDECGRSAHGGEFRRYERRRVLFGTTIAVLESGENVYCEQCVVEPRERIEPTRDRSDPGADTSDERDGDFPELESERV</sequence>
<evidence type="ECO:0000256" key="1">
    <source>
        <dbReference type="SAM" id="MobiDB-lite"/>
    </source>
</evidence>
<keyword evidence="2" id="KW-1133">Transmembrane helix</keyword>
<dbReference type="Pfam" id="PF26413">
    <property type="entry name" value="DUF8108"/>
    <property type="match status" value="1"/>
</dbReference>
<reference evidence="4 5" key="1">
    <citation type="submission" date="2018-10" db="EMBL/GenBank/DDBJ databases">
        <title>Natrarchaeobius chitinivorans gen. nov., sp. nov., and Natrarchaeobius haloalkaliphilus sp. nov., alkaliphilic, chitin-utilizing haloarchaea from hypersaline alkaline lakes.</title>
        <authorList>
            <person name="Sorokin D.Y."/>
            <person name="Elcheninov A.G."/>
            <person name="Kostrikina N.A."/>
            <person name="Bale N.J."/>
            <person name="Sinninghe Damste J.S."/>
            <person name="Khijniak T.V."/>
            <person name="Kublanov I.V."/>
            <person name="Toshchakov S.V."/>
        </authorList>
    </citation>
    <scope>NUCLEOTIDE SEQUENCE [LARGE SCALE GENOMIC DNA]</scope>
    <source>
        <strain evidence="4 5">AArcht-Sl</strain>
    </source>
</reference>
<name>A0A3N6N3N2_9EURY</name>
<evidence type="ECO:0000256" key="2">
    <source>
        <dbReference type="SAM" id="Phobius"/>
    </source>
</evidence>
<dbReference type="Proteomes" id="UP000273828">
    <property type="component" value="Unassembled WGS sequence"/>
</dbReference>
<dbReference type="InterPro" id="IPR058421">
    <property type="entry name" value="DUF8108_C"/>
</dbReference>
<feature type="region of interest" description="Disordered" evidence="1">
    <location>
        <begin position="137"/>
        <end position="167"/>
    </location>
</feature>
<comment type="caution">
    <text evidence="4">The sequence shown here is derived from an EMBL/GenBank/DDBJ whole genome shotgun (WGS) entry which is preliminary data.</text>
</comment>
<organism evidence="4 5">
    <name type="scientific">Natrarchaeobius halalkaliphilus</name>
    <dbReference type="NCBI Taxonomy" id="1679091"/>
    <lineage>
        <taxon>Archaea</taxon>
        <taxon>Methanobacteriati</taxon>
        <taxon>Methanobacteriota</taxon>
        <taxon>Stenosarchaea group</taxon>
        <taxon>Halobacteria</taxon>
        <taxon>Halobacteriales</taxon>
        <taxon>Natrialbaceae</taxon>
        <taxon>Natrarchaeobius</taxon>
    </lineage>
</organism>
<dbReference type="EMBL" id="REFY01000001">
    <property type="protein sequence ID" value="RQG92742.1"/>
    <property type="molecule type" value="Genomic_DNA"/>
</dbReference>
<dbReference type="AlphaFoldDB" id="A0A3N6N3N2"/>
<proteinExistence type="predicted"/>
<evidence type="ECO:0000313" key="4">
    <source>
        <dbReference type="EMBL" id="RQG92742.1"/>
    </source>
</evidence>
<keyword evidence="5" id="KW-1185">Reference proteome</keyword>
<feature type="transmembrane region" description="Helical" evidence="2">
    <location>
        <begin position="21"/>
        <end position="37"/>
    </location>
</feature>
<evidence type="ECO:0000313" key="5">
    <source>
        <dbReference type="Proteomes" id="UP000273828"/>
    </source>
</evidence>
<protein>
    <recommendedName>
        <fullName evidence="3">DUF8108 domain-containing protein</fullName>
    </recommendedName>
</protein>
<keyword evidence="2" id="KW-0472">Membrane</keyword>
<keyword evidence="2" id="KW-0812">Transmembrane</keyword>
<feature type="domain" description="DUF8108" evidence="3">
    <location>
        <begin position="65"/>
        <end position="131"/>
    </location>
</feature>
<evidence type="ECO:0000259" key="3">
    <source>
        <dbReference type="Pfam" id="PF26413"/>
    </source>
</evidence>
<accession>A0A3N6N3N2</accession>
<dbReference type="OrthoDB" id="53394at2157"/>
<dbReference type="RefSeq" id="WP_124176616.1">
    <property type="nucleotide sequence ID" value="NZ_REFY01000001.1"/>
</dbReference>
<gene>
    <name evidence="4" type="ORF">EA462_00475</name>
</gene>